<feature type="transmembrane region" description="Helical" evidence="8">
    <location>
        <begin position="186"/>
        <end position="209"/>
    </location>
</feature>
<dbReference type="Pfam" id="PF00999">
    <property type="entry name" value="Na_H_Exchanger"/>
    <property type="match status" value="1"/>
</dbReference>
<dbReference type="InterPro" id="IPR006153">
    <property type="entry name" value="Cation/H_exchanger_TM"/>
</dbReference>
<evidence type="ECO:0000259" key="9">
    <source>
        <dbReference type="Pfam" id="PF00999"/>
    </source>
</evidence>
<protein>
    <recommendedName>
        <fullName evidence="9">Cation/H+ exchanger transmembrane domain-containing protein</fullName>
    </recommendedName>
</protein>
<feature type="domain" description="Cation/H+ exchanger transmembrane" evidence="9">
    <location>
        <begin position="14"/>
        <end position="312"/>
    </location>
</feature>
<gene>
    <name evidence="10" type="ORF">COX46_04440</name>
</gene>
<reference evidence="10 11" key="1">
    <citation type="submission" date="2017-09" db="EMBL/GenBank/DDBJ databases">
        <title>Depth-based differentiation of microbial function through sediment-hosted aquifers and enrichment of novel symbionts in the deep terrestrial subsurface.</title>
        <authorList>
            <person name="Probst A.J."/>
            <person name="Ladd B."/>
            <person name="Jarett J.K."/>
            <person name="Geller-Mcgrath D.E."/>
            <person name="Sieber C.M."/>
            <person name="Emerson J.B."/>
            <person name="Anantharaman K."/>
            <person name="Thomas B.C."/>
            <person name="Malmstrom R."/>
            <person name="Stieglmeier M."/>
            <person name="Klingl A."/>
            <person name="Woyke T."/>
            <person name="Ryan C.M."/>
            <person name="Banfield J.F."/>
        </authorList>
    </citation>
    <scope>NUCLEOTIDE SEQUENCE [LARGE SCALE GENOMIC DNA]</scope>
    <source>
        <strain evidence="10">CG23_combo_of_CG06-09_8_20_14_all_48_7</strain>
    </source>
</reference>
<evidence type="ECO:0000256" key="7">
    <source>
        <dbReference type="ARBA" id="ARBA00023136"/>
    </source>
</evidence>
<keyword evidence="2" id="KW-0813">Transport</keyword>
<keyword evidence="4 8" id="KW-0812">Transmembrane</keyword>
<evidence type="ECO:0000256" key="1">
    <source>
        <dbReference type="ARBA" id="ARBA00004141"/>
    </source>
</evidence>
<evidence type="ECO:0000256" key="8">
    <source>
        <dbReference type="SAM" id="Phobius"/>
    </source>
</evidence>
<feature type="transmembrane region" description="Helical" evidence="8">
    <location>
        <begin position="153"/>
        <end position="180"/>
    </location>
</feature>
<dbReference type="GO" id="GO:0016020">
    <property type="term" value="C:membrane"/>
    <property type="evidence" value="ECO:0007669"/>
    <property type="project" value="UniProtKB-SubCell"/>
</dbReference>
<keyword evidence="6" id="KW-0406">Ion transport</keyword>
<dbReference type="EMBL" id="PCRF01000219">
    <property type="protein sequence ID" value="PIP16048.1"/>
    <property type="molecule type" value="Genomic_DNA"/>
</dbReference>
<name>A0A2G9Y9Z1_9BACT</name>
<dbReference type="GO" id="GO:1902600">
    <property type="term" value="P:proton transmembrane transport"/>
    <property type="evidence" value="ECO:0007669"/>
    <property type="project" value="InterPro"/>
</dbReference>
<evidence type="ECO:0000256" key="3">
    <source>
        <dbReference type="ARBA" id="ARBA00022449"/>
    </source>
</evidence>
<evidence type="ECO:0000256" key="4">
    <source>
        <dbReference type="ARBA" id="ARBA00022692"/>
    </source>
</evidence>
<comment type="caution">
    <text evidence="10">The sequence shown here is derived from an EMBL/GenBank/DDBJ whole genome shotgun (WGS) entry which is preliminary data.</text>
</comment>
<keyword evidence="5 8" id="KW-1133">Transmembrane helix</keyword>
<feature type="transmembrane region" description="Helical" evidence="8">
    <location>
        <begin position="29"/>
        <end position="48"/>
    </location>
</feature>
<dbReference type="AlphaFoldDB" id="A0A2G9Y9Z1"/>
<accession>A0A2G9Y9Z1</accession>
<feature type="transmembrane region" description="Helical" evidence="8">
    <location>
        <begin position="85"/>
        <end position="108"/>
    </location>
</feature>
<dbReference type="Gene3D" id="1.20.1530.20">
    <property type="match status" value="1"/>
</dbReference>
<dbReference type="PANTHER" id="PTHR43562:SF4">
    <property type="entry name" value="NA(+)_H(+) ANTIPORTER NHAS5"/>
    <property type="match status" value="1"/>
</dbReference>
<feature type="transmembrane region" description="Helical" evidence="8">
    <location>
        <begin position="6"/>
        <end position="22"/>
    </location>
</feature>
<evidence type="ECO:0000313" key="11">
    <source>
        <dbReference type="Proteomes" id="UP000230392"/>
    </source>
</evidence>
<evidence type="ECO:0000256" key="6">
    <source>
        <dbReference type="ARBA" id="ARBA00023065"/>
    </source>
</evidence>
<proteinExistence type="predicted"/>
<evidence type="ECO:0000256" key="5">
    <source>
        <dbReference type="ARBA" id="ARBA00022989"/>
    </source>
</evidence>
<sequence length="314" mass="35288">MDSTLVFFLGAFIIMLSARPLANFLRLPVLSVYILWGILLGPSGFRLVKETETIRYFYHFGLILLMFSAGLELKHPTLYKNRRSLLKFFLFNGLGAGIVGILIGFFLALTSEYHLRHPSFNFLFGAIFSSSAIGIIVPFFYEFSYRSSHKMRSFISTLIGGTVLADILSLFVVSLAIFYFTTENLLLLGLLGLAIAAYLFLLLFGLPVLSRKMVGHPKIRTLSAEDQTRLLIVIILIAVALAHILKMHAIIAAFLAGIALANVRLDRRVFQNINFLSSGIFIPIFFLVVGVKTDLRIFRFGYNWVYPVIITLTL</sequence>
<keyword evidence="7 8" id="KW-0472">Membrane</keyword>
<feature type="transmembrane region" description="Helical" evidence="8">
    <location>
        <begin position="273"/>
        <end position="291"/>
    </location>
</feature>
<comment type="subcellular location">
    <subcellularLocation>
        <location evidence="1">Membrane</location>
        <topology evidence="1">Multi-pass membrane protein</topology>
    </subcellularLocation>
</comment>
<organism evidence="10 11">
    <name type="scientific">bacterium (Candidatus Ratteibacteria) CG23_combo_of_CG06-09_8_20_14_all_48_7</name>
    <dbReference type="NCBI Taxonomy" id="2014292"/>
    <lineage>
        <taxon>Bacteria</taxon>
        <taxon>Candidatus Ratteibacteria</taxon>
    </lineage>
</organism>
<dbReference type="PANTHER" id="PTHR43562">
    <property type="entry name" value="NAPA-TYPE SODIUM/HYDROGEN ANTIPORTER"/>
    <property type="match status" value="1"/>
</dbReference>
<dbReference type="GO" id="GO:0015297">
    <property type="term" value="F:antiporter activity"/>
    <property type="evidence" value="ECO:0007669"/>
    <property type="project" value="UniProtKB-KW"/>
</dbReference>
<feature type="non-terminal residue" evidence="10">
    <location>
        <position position="314"/>
    </location>
</feature>
<dbReference type="Proteomes" id="UP000230392">
    <property type="component" value="Unassembled WGS sequence"/>
</dbReference>
<evidence type="ECO:0000256" key="2">
    <source>
        <dbReference type="ARBA" id="ARBA00022448"/>
    </source>
</evidence>
<keyword evidence="3" id="KW-0050">Antiport</keyword>
<feature type="transmembrane region" description="Helical" evidence="8">
    <location>
        <begin position="230"/>
        <end position="261"/>
    </location>
</feature>
<evidence type="ECO:0000313" key="10">
    <source>
        <dbReference type="EMBL" id="PIP16048.1"/>
    </source>
</evidence>
<feature type="transmembrane region" description="Helical" evidence="8">
    <location>
        <begin position="120"/>
        <end position="141"/>
    </location>
</feature>
<dbReference type="InterPro" id="IPR038770">
    <property type="entry name" value="Na+/solute_symporter_sf"/>
</dbReference>